<evidence type="ECO:0000256" key="3">
    <source>
        <dbReference type="ARBA" id="ARBA00022452"/>
    </source>
</evidence>
<dbReference type="InterPro" id="IPR012910">
    <property type="entry name" value="Plug_dom"/>
</dbReference>
<evidence type="ECO:0000256" key="4">
    <source>
        <dbReference type="ARBA" id="ARBA00022692"/>
    </source>
</evidence>
<name>A0ABU3LC73_9FLAO</name>
<keyword evidence="2 10" id="KW-0813">Transport</keyword>
<dbReference type="InterPro" id="IPR036942">
    <property type="entry name" value="Beta-barrel_TonB_sf"/>
</dbReference>
<comment type="subcellular location">
    <subcellularLocation>
        <location evidence="1 10">Cell outer membrane</location>
        <topology evidence="1 10">Multi-pass membrane protein</topology>
    </subcellularLocation>
</comment>
<dbReference type="Gene3D" id="2.40.170.20">
    <property type="entry name" value="TonB-dependent receptor, beta-barrel domain"/>
    <property type="match status" value="1"/>
</dbReference>
<evidence type="ECO:0000256" key="6">
    <source>
        <dbReference type="ARBA" id="ARBA00023077"/>
    </source>
</evidence>
<keyword evidence="15" id="KW-1185">Reference proteome</keyword>
<keyword evidence="7 10" id="KW-0472">Membrane</keyword>
<dbReference type="SUPFAM" id="SSF49464">
    <property type="entry name" value="Carboxypeptidase regulatory domain-like"/>
    <property type="match status" value="1"/>
</dbReference>
<comment type="caution">
    <text evidence="14">The sequence shown here is derived from an EMBL/GenBank/DDBJ whole genome shotgun (WGS) entry which is preliminary data.</text>
</comment>
<comment type="similarity">
    <text evidence="10 11">Belongs to the TonB-dependent receptor family.</text>
</comment>
<sequence length="823" mass="92553">MRLVVYVVFFLFCLSGYSQQVKVLDKETGKPIYNVTVFNESKSFSSTTDKDGVIDISTAKNEDVLIFSHISYALYRIKKSRIDLRKNVVFLTKESEQLDEVVLSVFKSKNKVARIAEQIAVLTKGEIQQVSPQTSADLLASVPGIKVQKSQFGGGSPVLRGMESNRVLLVVDGVRMNNAIYRKGHLQNSITISPNQLDRTEIVFGPSSVIYGSDALGGVIHYYTKTPSLSEEEEVKSSFFSRFSSVNNEITTNVSAELSFEKWASFTSITYSDFGDLKMGKNRSHGFANWGKVFEYSENTSSFYSANPAVNSDFDLQRNTGYNQTDVLQKFYVPLSKKTDLKLNFQYSTSSDVPRFDRLTELSSGTLKFAEWYYGPQQRLLLSSQLDVNTNKSWMKKATFTAAYQNIKESRIQRRFNSLDRSYREEEVDVFSLNGDFLVPLTEDNRRHLTYGFEFAYNDVHSNAFGRTLAVSGNSVVGSLNDFTVQSRYPDGGSSYTSTALYAGYRQDISDFSTLNFGARFTHTHLEAKWIDQTFITLPQTDITLDNSAATATVGYVYKPNKNWQINSVISSGFRSPNIDDVGRVREKSGNVTVPNMNVKPEFAYNAEVGVQKYFNDRKFKVSGVVYYTLLDNYIIRDHFTVNGSSTILYDGELGNVVANQNRNTAYITGFTASYQGKISNRFSTSGSITFTEGKAYDTGEPLSSIPPLFGQFDVRYKYDSKIEIGANLRFNAKKDITDFNITEGIDNHDLTPIVDENATNELDKYFGSPSWVTLGVNGRYIANNNWTFQGSIDNIFDQHYREFASGISAPGRNFSFSVIANF</sequence>
<dbReference type="RefSeq" id="WP_349240389.1">
    <property type="nucleotide sequence ID" value="NZ_JAVTTO010000001.1"/>
</dbReference>
<gene>
    <name evidence="14" type="ORF">RQM59_02030</name>
</gene>
<dbReference type="Pfam" id="PF00593">
    <property type="entry name" value="TonB_dep_Rec_b-barrel"/>
    <property type="match status" value="1"/>
</dbReference>
<feature type="domain" description="TonB-dependent receptor-like beta-barrel" evidence="12">
    <location>
        <begin position="338"/>
        <end position="796"/>
    </location>
</feature>
<accession>A0ABU3LC73</accession>
<evidence type="ECO:0000313" key="15">
    <source>
        <dbReference type="Proteomes" id="UP001257277"/>
    </source>
</evidence>
<keyword evidence="5" id="KW-0732">Signal</keyword>
<evidence type="ECO:0000256" key="1">
    <source>
        <dbReference type="ARBA" id="ARBA00004571"/>
    </source>
</evidence>
<evidence type="ECO:0000256" key="7">
    <source>
        <dbReference type="ARBA" id="ARBA00023136"/>
    </source>
</evidence>
<dbReference type="InterPro" id="IPR000531">
    <property type="entry name" value="Beta-barrel_TonB"/>
</dbReference>
<reference evidence="14 15" key="1">
    <citation type="submission" date="2023-09" db="EMBL/GenBank/DDBJ databases">
        <title>Novel taxa isolated from Blanes Bay.</title>
        <authorList>
            <person name="Rey-Velasco X."/>
            <person name="Lucena T."/>
        </authorList>
    </citation>
    <scope>NUCLEOTIDE SEQUENCE [LARGE SCALE GENOMIC DNA]</scope>
    <source>
        <strain evidence="14 15">S356</strain>
    </source>
</reference>
<dbReference type="CDD" id="cd01347">
    <property type="entry name" value="ligand_gated_channel"/>
    <property type="match status" value="1"/>
</dbReference>
<keyword evidence="4 10" id="KW-0812">Transmembrane</keyword>
<evidence type="ECO:0000256" key="5">
    <source>
        <dbReference type="ARBA" id="ARBA00022729"/>
    </source>
</evidence>
<organism evidence="14 15">
    <name type="scientific">Asprobacillus argus</name>
    <dbReference type="NCBI Taxonomy" id="3076534"/>
    <lineage>
        <taxon>Bacteria</taxon>
        <taxon>Pseudomonadati</taxon>
        <taxon>Bacteroidota</taxon>
        <taxon>Flavobacteriia</taxon>
        <taxon>Flavobacteriales</taxon>
        <taxon>Flavobacteriaceae</taxon>
        <taxon>Asprobacillus</taxon>
    </lineage>
</organism>
<dbReference type="InterPro" id="IPR037066">
    <property type="entry name" value="Plug_dom_sf"/>
</dbReference>
<evidence type="ECO:0000256" key="9">
    <source>
        <dbReference type="ARBA" id="ARBA00023237"/>
    </source>
</evidence>
<dbReference type="InterPro" id="IPR008969">
    <property type="entry name" value="CarboxyPept-like_regulatory"/>
</dbReference>
<dbReference type="PANTHER" id="PTHR30069:SF29">
    <property type="entry name" value="HEMOGLOBIN AND HEMOGLOBIN-HAPTOGLOBIN-BINDING PROTEIN 1-RELATED"/>
    <property type="match status" value="1"/>
</dbReference>
<keyword evidence="3 10" id="KW-1134">Transmembrane beta strand</keyword>
<evidence type="ECO:0000256" key="10">
    <source>
        <dbReference type="PROSITE-ProRule" id="PRU01360"/>
    </source>
</evidence>
<keyword evidence="6 11" id="KW-0798">TonB box</keyword>
<dbReference type="Gene3D" id="2.170.130.10">
    <property type="entry name" value="TonB-dependent receptor, plug domain"/>
    <property type="match status" value="1"/>
</dbReference>
<dbReference type="SUPFAM" id="SSF56935">
    <property type="entry name" value="Porins"/>
    <property type="match status" value="1"/>
</dbReference>
<evidence type="ECO:0000256" key="11">
    <source>
        <dbReference type="RuleBase" id="RU003357"/>
    </source>
</evidence>
<dbReference type="Pfam" id="PF13715">
    <property type="entry name" value="CarbopepD_reg_2"/>
    <property type="match status" value="1"/>
</dbReference>
<dbReference type="PROSITE" id="PS01156">
    <property type="entry name" value="TONB_DEPENDENT_REC_2"/>
    <property type="match status" value="1"/>
</dbReference>
<evidence type="ECO:0000313" key="14">
    <source>
        <dbReference type="EMBL" id="MDT7831137.1"/>
    </source>
</evidence>
<evidence type="ECO:0000256" key="2">
    <source>
        <dbReference type="ARBA" id="ARBA00022448"/>
    </source>
</evidence>
<dbReference type="InterPro" id="IPR010917">
    <property type="entry name" value="TonB_rcpt_CS"/>
</dbReference>
<protein>
    <submittedName>
        <fullName evidence="14">TonB-dependent receptor</fullName>
    </submittedName>
</protein>
<dbReference type="PANTHER" id="PTHR30069">
    <property type="entry name" value="TONB-DEPENDENT OUTER MEMBRANE RECEPTOR"/>
    <property type="match status" value="1"/>
</dbReference>
<dbReference type="EMBL" id="JAVTTO010000001">
    <property type="protein sequence ID" value="MDT7831137.1"/>
    <property type="molecule type" value="Genomic_DNA"/>
</dbReference>
<dbReference type="Pfam" id="PF07715">
    <property type="entry name" value="Plug"/>
    <property type="match status" value="1"/>
</dbReference>
<dbReference type="InterPro" id="IPR039426">
    <property type="entry name" value="TonB-dep_rcpt-like"/>
</dbReference>
<keyword evidence="9 10" id="KW-0998">Cell outer membrane</keyword>
<dbReference type="PROSITE" id="PS52016">
    <property type="entry name" value="TONB_DEPENDENT_REC_3"/>
    <property type="match status" value="1"/>
</dbReference>
<evidence type="ECO:0000259" key="12">
    <source>
        <dbReference type="Pfam" id="PF00593"/>
    </source>
</evidence>
<proteinExistence type="inferred from homology"/>
<evidence type="ECO:0000256" key="8">
    <source>
        <dbReference type="ARBA" id="ARBA00023170"/>
    </source>
</evidence>
<feature type="domain" description="TonB-dependent receptor plug" evidence="13">
    <location>
        <begin position="114"/>
        <end position="219"/>
    </location>
</feature>
<keyword evidence="8 14" id="KW-0675">Receptor</keyword>
<dbReference type="Proteomes" id="UP001257277">
    <property type="component" value="Unassembled WGS sequence"/>
</dbReference>
<evidence type="ECO:0000259" key="13">
    <source>
        <dbReference type="Pfam" id="PF07715"/>
    </source>
</evidence>